<accession>A0ABV3ZEB0</accession>
<feature type="chain" id="PRO_5046829555" evidence="2">
    <location>
        <begin position="25"/>
        <end position="302"/>
    </location>
</feature>
<dbReference type="SUPFAM" id="SSF63829">
    <property type="entry name" value="Calcium-dependent phosphotriesterase"/>
    <property type="match status" value="1"/>
</dbReference>
<dbReference type="PANTHER" id="PTHR47572">
    <property type="entry name" value="LIPOPROTEIN-RELATED"/>
    <property type="match status" value="1"/>
</dbReference>
<evidence type="ECO:0000313" key="5">
    <source>
        <dbReference type="Proteomes" id="UP001560573"/>
    </source>
</evidence>
<evidence type="ECO:0000256" key="2">
    <source>
        <dbReference type="SAM" id="SignalP"/>
    </source>
</evidence>
<dbReference type="Proteomes" id="UP001560573">
    <property type="component" value="Unassembled WGS sequence"/>
</dbReference>
<reference evidence="4 5" key="1">
    <citation type="submission" date="2023-07" db="EMBL/GenBank/DDBJ databases">
        <authorList>
            <person name="Lian W.-H."/>
        </authorList>
    </citation>
    <scope>NUCLEOTIDE SEQUENCE [LARGE SCALE GENOMIC DNA]</scope>
    <source>
        <strain evidence="4 5">SYSU DXS3180</strain>
    </source>
</reference>
<gene>
    <name evidence="4" type="ORF">QTN47_04840</name>
</gene>
<dbReference type="Pfam" id="PF08450">
    <property type="entry name" value="SGL"/>
    <property type="match status" value="1"/>
</dbReference>
<dbReference type="InterPro" id="IPR011042">
    <property type="entry name" value="6-blade_b-propeller_TolB-like"/>
</dbReference>
<dbReference type="PANTHER" id="PTHR47572:SF4">
    <property type="entry name" value="LACTONASE DRP35"/>
    <property type="match status" value="1"/>
</dbReference>
<dbReference type="InterPro" id="IPR013658">
    <property type="entry name" value="SGL"/>
</dbReference>
<keyword evidence="1" id="KW-0378">Hydrolase</keyword>
<dbReference type="EMBL" id="JAULBC010000001">
    <property type="protein sequence ID" value="MEX6686808.1"/>
    <property type="molecule type" value="Genomic_DNA"/>
</dbReference>
<keyword evidence="5" id="KW-1185">Reference proteome</keyword>
<dbReference type="RefSeq" id="WP_369328205.1">
    <property type="nucleotide sequence ID" value="NZ_JAULBC010000001.1"/>
</dbReference>
<organism evidence="4 5">
    <name type="scientific">Danxiaibacter flavus</name>
    <dbReference type="NCBI Taxonomy" id="3049108"/>
    <lineage>
        <taxon>Bacteria</taxon>
        <taxon>Pseudomonadati</taxon>
        <taxon>Bacteroidota</taxon>
        <taxon>Chitinophagia</taxon>
        <taxon>Chitinophagales</taxon>
        <taxon>Chitinophagaceae</taxon>
        <taxon>Danxiaibacter</taxon>
    </lineage>
</organism>
<feature type="domain" description="SMP-30/Gluconolactonase/LRE-like region" evidence="3">
    <location>
        <begin position="48"/>
        <end position="288"/>
    </location>
</feature>
<dbReference type="Gene3D" id="2.120.10.30">
    <property type="entry name" value="TolB, C-terminal domain"/>
    <property type="match status" value="1"/>
</dbReference>
<keyword evidence="2" id="KW-0732">Signal</keyword>
<comment type="caution">
    <text evidence="4">The sequence shown here is derived from an EMBL/GenBank/DDBJ whole genome shotgun (WGS) entry which is preliminary data.</text>
</comment>
<name>A0ABV3ZEB0_9BACT</name>
<feature type="signal peptide" evidence="2">
    <location>
        <begin position="1"/>
        <end position="24"/>
    </location>
</feature>
<protein>
    <submittedName>
        <fullName evidence="4">SMP-30/gluconolactonase/LRE family protein</fullName>
    </submittedName>
</protein>
<evidence type="ECO:0000256" key="1">
    <source>
        <dbReference type="ARBA" id="ARBA00022801"/>
    </source>
</evidence>
<evidence type="ECO:0000259" key="3">
    <source>
        <dbReference type="Pfam" id="PF08450"/>
    </source>
</evidence>
<dbReference type="InterPro" id="IPR051262">
    <property type="entry name" value="SMP-30/CGR1_Lactonase"/>
</dbReference>
<evidence type="ECO:0000313" key="4">
    <source>
        <dbReference type="EMBL" id="MEX6686808.1"/>
    </source>
</evidence>
<proteinExistence type="predicted"/>
<sequence>MNKRNGLTFAFLLCFILFSSTSFAQSLDSIKVVARGAEVKHVANNFGFTEGPAVDKSGNIYFTDQPNDNIWKYDTDGKLSLFMHGAGRSNGLYFDHNGNLISCADEHNELWSINMQKKKTVLLTNFRGHLMNGPNDLWIDASGGIYFTDPYYPRDYWTRKNSEIKEQVYYLPKGRKDAVIVDSTIVKPNGIVGTPDGKHLFVADIGDSKIYKYDIGSDGKLLNRRLFAPQGCDGMTLDNQGNLYLAGNGVTIYDAAGNKIGNIPVPSSWSANVCFGGKNRDVLLITASESVYTVKMSVKGVE</sequence>